<name>A0ABT2H904_9MICO</name>
<accession>A0ABT2H904</accession>
<protein>
    <submittedName>
        <fullName evidence="1">Uncharacterized protein</fullName>
    </submittedName>
</protein>
<organism evidence="1 2">
    <name type="scientific">Herbiconiux daphne</name>
    <dbReference type="NCBI Taxonomy" id="2970914"/>
    <lineage>
        <taxon>Bacteria</taxon>
        <taxon>Bacillati</taxon>
        <taxon>Actinomycetota</taxon>
        <taxon>Actinomycetes</taxon>
        <taxon>Micrococcales</taxon>
        <taxon>Microbacteriaceae</taxon>
        <taxon>Herbiconiux</taxon>
    </lineage>
</organism>
<dbReference type="EMBL" id="JANLCJ010000025">
    <property type="protein sequence ID" value="MCS5736416.1"/>
    <property type="molecule type" value="Genomic_DNA"/>
</dbReference>
<keyword evidence="2" id="KW-1185">Reference proteome</keyword>
<proteinExistence type="predicted"/>
<sequence>MSKNKIYKIGVRMPMANFAPTAGTVTNIIGLVNQHEADINTKVLENLQHNSLGI</sequence>
<dbReference type="RefSeq" id="WP_259542338.1">
    <property type="nucleotide sequence ID" value="NZ_JANLCJ010000025.1"/>
</dbReference>
<dbReference type="Proteomes" id="UP001165586">
    <property type="component" value="Unassembled WGS sequence"/>
</dbReference>
<evidence type="ECO:0000313" key="1">
    <source>
        <dbReference type="EMBL" id="MCS5736416.1"/>
    </source>
</evidence>
<gene>
    <name evidence="1" type="ORF">N1032_22025</name>
</gene>
<reference evidence="1" key="1">
    <citation type="submission" date="2022-08" db="EMBL/GenBank/DDBJ databases">
        <authorList>
            <person name="Deng Y."/>
            <person name="Han X.-F."/>
            <person name="Zhang Y.-Q."/>
        </authorList>
    </citation>
    <scope>NUCLEOTIDE SEQUENCE</scope>
    <source>
        <strain evidence="1">CPCC 203386</strain>
    </source>
</reference>
<comment type="caution">
    <text evidence="1">The sequence shown here is derived from an EMBL/GenBank/DDBJ whole genome shotgun (WGS) entry which is preliminary data.</text>
</comment>
<evidence type="ECO:0000313" key="2">
    <source>
        <dbReference type="Proteomes" id="UP001165586"/>
    </source>
</evidence>